<organism evidence="1 2">
    <name type="scientific">Kribbella solani</name>
    <dbReference type="NCBI Taxonomy" id="236067"/>
    <lineage>
        <taxon>Bacteria</taxon>
        <taxon>Bacillati</taxon>
        <taxon>Actinomycetota</taxon>
        <taxon>Actinomycetes</taxon>
        <taxon>Propionibacteriales</taxon>
        <taxon>Kribbellaceae</taxon>
        <taxon>Kribbella</taxon>
    </lineage>
</organism>
<sequence length="505" mass="55257">MHPQLSRRTLILGTTAGGVAAWTGLPALSASAAPLVYDSPEAFDAAQSGYLASNPQNNEAGLYAWGESYFLLALLRMYEAHQDERYLRTFEDRARHLLATTDQARHVQDYAGRSGKVWRTAGNYTAGHGVLPDGSGRAAVQLRWAGSRSAESTAEVSNVANGTFDLALRNPATTTVVTLRGVSLDPASPAYVVAAVNNAYNASLRWTAVDLRSSPAAAPAPTAATITFQPQFYVFAVHTGMLAFPLARYARMVLQSSKLRRGKRRQFARDMLAAATEAVRFHDPEWVSRSDGTGDYVWPKGAPIPFDGTIQPYNQSQGIGQVLVELFRATGNPHYRDRVVQLLKAYQPALRVVDGAYVWTYWPPYSELYNGYAKTAGISEYTPSYPASKQIEDLSHAAISTEFVHAAYDAGITAGPDVQLFTKTFTQKLIRSATEVWYRVDGTGDAVPANAVQCARWGAYAEQDVLVYQQSLRVYDAVQLVPVQGSHALGIAYLNWAKNSGWRNK</sequence>
<dbReference type="InterPro" id="IPR008928">
    <property type="entry name" value="6-hairpin_glycosidase_sf"/>
</dbReference>
<dbReference type="GO" id="GO:0005975">
    <property type="term" value="P:carbohydrate metabolic process"/>
    <property type="evidence" value="ECO:0007669"/>
    <property type="project" value="InterPro"/>
</dbReference>
<proteinExistence type="predicted"/>
<dbReference type="AlphaFoldDB" id="A0A841DSH7"/>
<keyword evidence="2" id="KW-1185">Reference proteome</keyword>
<evidence type="ECO:0000313" key="1">
    <source>
        <dbReference type="EMBL" id="MBB5979680.1"/>
    </source>
</evidence>
<dbReference type="RefSeq" id="WP_238352454.1">
    <property type="nucleotide sequence ID" value="NZ_BAAAVN010000006.1"/>
</dbReference>
<evidence type="ECO:0000313" key="2">
    <source>
        <dbReference type="Proteomes" id="UP000558997"/>
    </source>
</evidence>
<gene>
    <name evidence="1" type="ORF">HDA44_003021</name>
</gene>
<accession>A0A841DSH7</accession>
<dbReference type="Proteomes" id="UP000558997">
    <property type="component" value="Unassembled WGS sequence"/>
</dbReference>
<reference evidence="1 2" key="1">
    <citation type="submission" date="2020-08" db="EMBL/GenBank/DDBJ databases">
        <title>Sequencing the genomes of 1000 actinobacteria strains.</title>
        <authorList>
            <person name="Klenk H.-P."/>
        </authorList>
    </citation>
    <scope>NUCLEOTIDE SEQUENCE [LARGE SCALE GENOMIC DNA]</scope>
    <source>
        <strain evidence="1 2">DSM 17294</strain>
    </source>
</reference>
<name>A0A841DSH7_9ACTN</name>
<protein>
    <submittedName>
        <fullName evidence="1">Uncharacterized protein</fullName>
    </submittedName>
</protein>
<dbReference type="InterPro" id="IPR006311">
    <property type="entry name" value="TAT_signal"/>
</dbReference>
<dbReference type="PROSITE" id="PS51318">
    <property type="entry name" value="TAT"/>
    <property type="match status" value="1"/>
</dbReference>
<comment type="caution">
    <text evidence="1">The sequence shown here is derived from an EMBL/GenBank/DDBJ whole genome shotgun (WGS) entry which is preliminary data.</text>
</comment>
<dbReference type="EMBL" id="JACHNF010000001">
    <property type="protein sequence ID" value="MBB5979680.1"/>
    <property type="molecule type" value="Genomic_DNA"/>
</dbReference>
<dbReference type="SUPFAM" id="SSF48208">
    <property type="entry name" value="Six-hairpin glycosidases"/>
    <property type="match status" value="1"/>
</dbReference>